<reference evidence="2" key="2">
    <citation type="submission" date="2025-09" db="UniProtKB">
        <authorList>
            <consortium name="Ensembl"/>
        </authorList>
    </citation>
    <scope>IDENTIFICATION</scope>
</reference>
<dbReference type="InterPro" id="IPR045860">
    <property type="entry name" value="Snake_toxin-like_sf"/>
</dbReference>
<protein>
    <submittedName>
        <fullName evidence="2">Uncharacterized protein</fullName>
    </submittedName>
</protein>
<reference evidence="2" key="1">
    <citation type="submission" date="2025-08" db="UniProtKB">
        <authorList>
            <consortium name="Ensembl"/>
        </authorList>
    </citation>
    <scope>IDENTIFICATION</scope>
</reference>
<dbReference type="AlphaFoldDB" id="A0A8C6S4Q1"/>
<dbReference type="Proteomes" id="UP000694523">
    <property type="component" value="Unplaced"/>
</dbReference>
<accession>A0A8C6S4Q1</accession>
<keyword evidence="3" id="KW-1185">Reference proteome</keyword>
<feature type="signal peptide" evidence="1">
    <location>
        <begin position="1"/>
        <end position="16"/>
    </location>
</feature>
<dbReference type="SUPFAM" id="SSF57302">
    <property type="entry name" value="Snake toxin-like"/>
    <property type="match status" value="1"/>
</dbReference>
<sequence>MKVYLLVLLLLPLCSAENEIQCYGHDFLMVQNMVLQCSGPEQQACYTRSTGEKGCTVLKNCSRRGWACCKTDLCNA</sequence>
<organism evidence="2 3">
    <name type="scientific">Neogobius melanostomus</name>
    <name type="common">round goby</name>
    <dbReference type="NCBI Taxonomy" id="47308"/>
    <lineage>
        <taxon>Eukaryota</taxon>
        <taxon>Metazoa</taxon>
        <taxon>Chordata</taxon>
        <taxon>Craniata</taxon>
        <taxon>Vertebrata</taxon>
        <taxon>Euteleostomi</taxon>
        <taxon>Actinopterygii</taxon>
        <taxon>Neopterygii</taxon>
        <taxon>Teleostei</taxon>
        <taxon>Neoteleostei</taxon>
        <taxon>Acanthomorphata</taxon>
        <taxon>Gobiaria</taxon>
        <taxon>Gobiiformes</taxon>
        <taxon>Gobioidei</taxon>
        <taxon>Gobiidae</taxon>
        <taxon>Benthophilinae</taxon>
        <taxon>Neogobiini</taxon>
        <taxon>Neogobius</taxon>
    </lineage>
</organism>
<proteinExistence type="predicted"/>
<evidence type="ECO:0000313" key="2">
    <source>
        <dbReference type="Ensembl" id="ENSNMLP00000000775.1"/>
    </source>
</evidence>
<name>A0A8C6S4Q1_9GOBI</name>
<feature type="chain" id="PRO_5034206186" evidence="1">
    <location>
        <begin position="17"/>
        <end position="76"/>
    </location>
</feature>
<evidence type="ECO:0000313" key="3">
    <source>
        <dbReference type="Proteomes" id="UP000694523"/>
    </source>
</evidence>
<keyword evidence="1" id="KW-0732">Signal</keyword>
<evidence type="ECO:0000256" key="1">
    <source>
        <dbReference type="SAM" id="SignalP"/>
    </source>
</evidence>
<dbReference type="Ensembl" id="ENSNMLT00000000908.1">
    <property type="protein sequence ID" value="ENSNMLP00000000775.1"/>
    <property type="gene ID" value="ENSNMLG00000000645.1"/>
</dbReference>